<accession>A0A6B4JIW3</accession>
<dbReference type="GO" id="GO:0043752">
    <property type="term" value="F:adenosylcobinamide kinase activity"/>
    <property type="evidence" value="ECO:0007669"/>
    <property type="project" value="InterPro"/>
</dbReference>
<sequence>MKTYQEGKFKDMILIYGGAYNGKNEFVKKKYNLEDKELFYCNDSNLDFSYKGIIGLHIFIKGCILSNMDAFEIIKQNLDNLQDKIIVCDEIGSGIVPLDRKDRLWREECGRVLQFLSQNSNKVCRIFFGLEEVLKDE</sequence>
<evidence type="ECO:0000313" key="1">
    <source>
        <dbReference type="EMBL" id="NFV27604.1"/>
    </source>
</evidence>
<dbReference type="InterPro" id="IPR003203">
    <property type="entry name" value="CobU/CobP"/>
</dbReference>
<dbReference type="GO" id="GO:0000166">
    <property type="term" value="F:nucleotide binding"/>
    <property type="evidence" value="ECO:0007669"/>
    <property type="project" value="InterPro"/>
</dbReference>
<dbReference type="UniPathway" id="UPA00148">
    <property type="reaction ID" value="UER00236"/>
</dbReference>
<dbReference type="Gene3D" id="3.40.50.300">
    <property type="entry name" value="P-loop containing nucleotide triphosphate hydrolases"/>
    <property type="match status" value="1"/>
</dbReference>
<dbReference type="EMBL" id="SXFB01000017">
    <property type="protein sequence ID" value="NFV27604.1"/>
    <property type="molecule type" value="Genomic_DNA"/>
</dbReference>
<dbReference type="Pfam" id="PF02283">
    <property type="entry name" value="CobU"/>
    <property type="match status" value="1"/>
</dbReference>
<protein>
    <submittedName>
        <fullName evidence="1">Cobalamin biosynthesis protein CobU</fullName>
    </submittedName>
</protein>
<dbReference type="SUPFAM" id="SSF52540">
    <property type="entry name" value="P-loop containing nucleoside triphosphate hydrolases"/>
    <property type="match status" value="1"/>
</dbReference>
<dbReference type="GO" id="GO:0009236">
    <property type="term" value="P:cobalamin biosynthetic process"/>
    <property type="evidence" value="ECO:0007669"/>
    <property type="project" value="UniProtKB-UniPathway"/>
</dbReference>
<gene>
    <name evidence="1" type="ORF">FDG31_15840</name>
</gene>
<dbReference type="AlphaFoldDB" id="A0A6B4JIW3"/>
<reference evidence="1 2" key="1">
    <citation type="submission" date="2019-04" db="EMBL/GenBank/DDBJ databases">
        <title>Genome sequencing of Clostridium botulinum Groups I-IV and Clostridium butyricum.</title>
        <authorList>
            <person name="Brunt J."/>
            <person name="Van Vliet A.H.M."/>
            <person name="Stringer S.C."/>
            <person name="Carter A.T."/>
            <person name="Peck M.W."/>
        </authorList>
    </citation>
    <scope>NUCLEOTIDE SEQUENCE [LARGE SCALE GENOMIC DNA]</scope>
    <source>
        <strain evidence="1 2">BL81</strain>
    </source>
</reference>
<evidence type="ECO:0000313" key="2">
    <source>
        <dbReference type="Proteomes" id="UP000486903"/>
    </source>
</evidence>
<proteinExistence type="predicted"/>
<organism evidence="1 2">
    <name type="scientific">Clostridium botulinum</name>
    <dbReference type="NCBI Taxonomy" id="1491"/>
    <lineage>
        <taxon>Bacteria</taxon>
        <taxon>Bacillati</taxon>
        <taxon>Bacillota</taxon>
        <taxon>Clostridia</taxon>
        <taxon>Eubacteriales</taxon>
        <taxon>Clostridiaceae</taxon>
        <taxon>Clostridium</taxon>
    </lineage>
</organism>
<dbReference type="Proteomes" id="UP000486903">
    <property type="component" value="Unassembled WGS sequence"/>
</dbReference>
<name>A0A6B4JIW3_CLOBO</name>
<dbReference type="InterPro" id="IPR027417">
    <property type="entry name" value="P-loop_NTPase"/>
</dbReference>
<comment type="caution">
    <text evidence="1">The sequence shown here is derived from an EMBL/GenBank/DDBJ whole genome shotgun (WGS) entry which is preliminary data.</text>
</comment>
<dbReference type="RefSeq" id="WP_080004941.1">
    <property type="nucleotide sequence ID" value="NZ_JACBBA010000001.1"/>
</dbReference>